<evidence type="ECO:0000256" key="1">
    <source>
        <dbReference type="ARBA" id="ARBA00022729"/>
    </source>
</evidence>
<proteinExistence type="predicted"/>
<sequence>MKRIILLPLLWAVFALPAAAEKLSLNEISAYLNSFQTASGAFTQLNADGTIANGKVMIKRPGRARFEYEPPTKSLVIAGGGQVAIFDGKSNSNPSQYPLRRTPLNIILERNVNLGRAKMVVGHTFDGTATTVVAQDPENPQYGNIQLLFTANPVELRQWVITDENGFETKVILRDLETGVDIGARPFSIVVEAENWN</sequence>
<keyword evidence="4" id="KW-1185">Reference proteome</keyword>
<accession>A0ABX2IKK6</accession>
<dbReference type="Pfam" id="PF03548">
    <property type="entry name" value="LolA"/>
    <property type="match status" value="1"/>
</dbReference>
<dbReference type="Proteomes" id="UP000777935">
    <property type="component" value="Unassembled WGS sequence"/>
</dbReference>
<comment type="caution">
    <text evidence="3">The sequence shown here is derived from an EMBL/GenBank/DDBJ whole genome shotgun (WGS) entry which is preliminary data.</text>
</comment>
<dbReference type="InterPro" id="IPR004564">
    <property type="entry name" value="OM_lipoprot_carrier_LolA-like"/>
</dbReference>
<dbReference type="SUPFAM" id="SSF89392">
    <property type="entry name" value="Prokaryotic lipoproteins and lipoprotein localization factors"/>
    <property type="match status" value="1"/>
</dbReference>
<keyword evidence="3" id="KW-0449">Lipoprotein</keyword>
<evidence type="ECO:0000313" key="3">
    <source>
        <dbReference type="EMBL" id="NSX53416.1"/>
    </source>
</evidence>
<feature type="signal peptide" evidence="2">
    <location>
        <begin position="1"/>
        <end position="20"/>
    </location>
</feature>
<protein>
    <submittedName>
        <fullName evidence="3">Outer membrane lipoprotein carrier protein LolA</fullName>
    </submittedName>
</protein>
<dbReference type="Gene3D" id="2.50.20.10">
    <property type="entry name" value="Lipoprotein localisation LolA/LolB/LppX"/>
    <property type="match status" value="1"/>
</dbReference>
<gene>
    <name evidence="3" type="ORF">HRQ87_01220</name>
</gene>
<evidence type="ECO:0000313" key="4">
    <source>
        <dbReference type="Proteomes" id="UP000777935"/>
    </source>
</evidence>
<dbReference type="EMBL" id="JABUFE010000001">
    <property type="protein sequence ID" value="NSX53416.1"/>
    <property type="molecule type" value="Genomic_DNA"/>
</dbReference>
<dbReference type="CDD" id="cd16325">
    <property type="entry name" value="LolA"/>
    <property type="match status" value="1"/>
</dbReference>
<evidence type="ECO:0000256" key="2">
    <source>
        <dbReference type="SAM" id="SignalP"/>
    </source>
</evidence>
<feature type="chain" id="PRO_5046522156" evidence="2">
    <location>
        <begin position="21"/>
        <end position="197"/>
    </location>
</feature>
<dbReference type="PANTHER" id="PTHR35869">
    <property type="entry name" value="OUTER-MEMBRANE LIPOPROTEIN CARRIER PROTEIN"/>
    <property type="match status" value="1"/>
</dbReference>
<organism evidence="3 4">
    <name type="scientific">Parasulfitobacter algicola</name>
    <dbReference type="NCBI Taxonomy" id="2614809"/>
    <lineage>
        <taxon>Bacteria</taxon>
        <taxon>Pseudomonadati</taxon>
        <taxon>Pseudomonadota</taxon>
        <taxon>Alphaproteobacteria</taxon>
        <taxon>Rhodobacterales</taxon>
        <taxon>Roseobacteraceae</taxon>
        <taxon>Parasulfitobacter</taxon>
    </lineage>
</organism>
<dbReference type="PANTHER" id="PTHR35869:SF1">
    <property type="entry name" value="OUTER-MEMBRANE LIPOPROTEIN CARRIER PROTEIN"/>
    <property type="match status" value="1"/>
</dbReference>
<name>A0ABX2IKK6_9RHOB</name>
<reference evidence="3 4" key="1">
    <citation type="submission" date="2020-06" db="EMBL/GenBank/DDBJ databases">
        <title>Sulfitobacter algicola sp. nov., isolated from green algae.</title>
        <authorList>
            <person name="Wang C."/>
        </authorList>
    </citation>
    <scope>NUCLEOTIDE SEQUENCE [LARGE SCALE GENOMIC DNA]</scope>
    <source>
        <strain evidence="3 4">1151</strain>
    </source>
</reference>
<keyword evidence="1 2" id="KW-0732">Signal</keyword>
<dbReference type="InterPro" id="IPR029046">
    <property type="entry name" value="LolA/LolB/LppX"/>
</dbReference>